<dbReference type="Pfam" id="PF07729">
    <property type="entry name" value="FCD"/>
    <property type="match status" value="1"/>
</dbReference>
<dbReference type="CDD" id="cd07377">
    <property type="entry name" value="WHTH_GntR"/>
    <property type="match status" value="1"/>
</dbReference>
<dbReference type="EMBL" id="FCNZ02000046">
    <property type="protein sequence ID" value="SAL78971.1"/>
    <property type="molecule type" value="Genomic_DNA"/>
</dbReference>
<evidence type="ECO:0000313" key="6">
    <source>
        <dbReference type="Proteomes" id="UP000054717"/>
    </source>
</evidence>
<evidence type="ECO:0000256" key="2">
    <source>
        <dbReference type="ARBA" id="ARBA00023125"/>
    </source>
</evidence>
<dbReference type="Proteomes" id="UP000054717">
    <property type="component" value="Unassembled WGS sequence"/>
</dbReference>
<dbReference type="PROSITE" id="PS50949">
    <property type="entry name" value="HTH_GNTR"/>
    <property type="match status" value="1"/>
</dbReference>
<dbReference type="PRINTS" id="PR00035">
    <property type="entry name" value="HTHGNTR"/>
</dbReference>
<keyword evidence="1" id="KW-0805">Transcription regulation</keyword>
<accession>A0A158KEW7</accession>
<dbReference type="SUPFAM" id="SSF48008">
    <property type="entry name" value="GntR ligand-binding domain-like"/>
    <property type="match status" value="1"/>
</dbReference>
<dbReference type="STRING" id="326475.AWB66_05955"/>
<keyword evidence="3" id="KW-0804">Transcription</keyword>
<dbReference type="GO" id="GO:0003677">
    <property type="term" value="F:DNA binding"/>
    <property type="evidence" value="ECO:0007669"/>
    <property type="project" value="UniProtKB-KW"/>
</dbReference>
<dbReference type="InterPro" id="IPR036388">
    <property type="entry name" value="WH-like_DNA-bd_sf"/>
</dbReference>
<dbReference type="InterPro" id="IPR011711">
    <property type="entry name" value="GntR_C"/>
</dbReference>
<evidence type="ECO:0000256" key="1">
    <source>
        <dbReference type="ARBA" id="ARBA00023015"/>
    </source>
</evidence>
<organism evidence="5 6">
    <name type="scientific">Caballeronia telluris</name>
    <dbReference type="NCBI Taxonomy" id="326475"/>
    <lineage>
        <taxon>Bacteria</taxon>
        <taxon>Pseudomonadati</taxon>
        <taxon>Pseudomonadota</taxon>
        <taxon>Betaproteobacteria</taxon>
        <taxon>Burkholderiales</taxon>
        <taxon>Burkholderiaceae</taxon>
        <taxon>Caballeronia</taxon>
    </lineage>
</organism>
<dbReference type="AlphaFoldDB" id="A0A158KEW7"/>
<dbReference type="SMART" id="SM00895">
    <property type="entry name" value="FCD"/>
    <property type="match status" value="1"/>
</dbReference>
<reference evidence="5" key="1">
    <citation type="submission" date="2016-01" db="EMBL/GenBank/DDBJ databases">
        <authorList>
            <person name="Peeters Charlotte."/>
        </authorList>
    </citation>
    <scope>NUCLEOTIDE SEQUENCE</scope>
    <source>
        <strain evidence="5">LMG 22936</strain>
    </source>
</reference>
<sequence>MNRRTATATPADVPVRAEELAFGTLAERIAVKLRTMICNDRLAAGTRLPSEHAMALHFGVSRSVMREAIALLKADGLLTTRKGSGAFVSEDCPSGASTMDPLTEHSVQSLLNLTEVRRGLEAEIASLAAIRRSPGQLADIELGLRQVAQAMAKGGDGVEEDVQFHLRIAEATGNPYWVRFMEMFAQQIRLAVKVTRANEARRMDFAAQVREEHERIVDAIAAGDPERARAAAGNHMVCVSQRVQLADREFWTGSGGELARDLAKNFGG</sequence>
<evidence type="ECO:0000256" key="3">
    <source>
        <dbReference type="ARBA" id="ARBA00023163"/>
    </source>
</evidence>
<feature type="domain" description="HTH gntR-type" evidence="4">
    <location>
        <begin position="23"/>
        <end position="91"/>
    </location>
</feature>
<dbReference type="Gene3D" id="1.20.120.530">
    <property type="entry name" value="GntR ligand-binding domain-like"/>
    <property type="match status" value="1"/>
</dbReference>
<dbReference type="InterPro" id="IPR036390">
    <property type="entry name" value="WH_DNA-bd_sf"/>
</dbReference>
<protein>
    <submittedName>
        <fullName evidence="5">GntR family transcriptional regulator</fullName>
    </submittedName>
</protein>
<keyword evidence="2" id="KW-0238">DNA-binding</keyword>
<keyword evidence="6" id="KW-1185">Reference proteome</keyword>
<name>A0A158KEW7_9BURK</name>
<dbReference type="InterPro" id="IPR008920">
    <property type="entry name" value="TF_FadR/GntR_C"/>
</dbReference>
<proteinExistence type="predicted"/>
<dbReference type="RefSeq" id="WP_087633653.1">
    <property type="nucleotide sequence ID" value="NZ_FCNZ02000046.1"/>
</dbReference>
<dbReference type="GO" id="GO:0003700">
    <property type="term" value="F:DNA-binding transcription factor activity"/>
    <property type="evidence" value="ECO:0007669"/>
    <property type="project" value="InterPro"/>
</dbReference>
<dbReference type="InterPro" id="IPR000524">
    <property type="entry name" value="Tscrpt_reg_HTH_GntR"/>
</dbReference>
<dbReference type="PANTHER" id="PTHR43537">
    <property type="entry name" value="TRANSCRIPTIONAL REGULATOR, GNTR FAMILY"/>
    <property type="match status" value="1"/>
</dbReference>
<dbReference type="SMART" id="SM00345">
    <property type="entry name" value="HTH_GNTR"/>
    <property type="match status" value="1"/>
</dbReference>
<evidence type="ECO:0000259" key="4">
    <source>
        <dbReference type="PROSITE" id="PS50949"/>
    </source>
</evidence>
<dbReference type="SUPFAM" id="SSF46785">
    <property type="entry name" value="Winged helix' DNA-binding domain"/>
    <property type="match status" value="1"/>
</dbReference>
<dbReference type="PANTHER" id="PTHR43537:SF5">
    <property type="entry name" value="UXU OPERON TRANSCRIPTIONAL REGULATOR"/>
    <property type="match status" value="1"/>
</dbReference>
<dbReference type="Gene3D" id="1.10.10.10">
    <property type="entry name" value="Winged helix-like DNA-binding domain superfamily/Winged helix DNA-binding domain"/>
    <property type="match status" value="1"/>
</dbReference>
<gene>
    <name evidence="5" type="ORF">AWB66_05955</name>
</gene>
<dbReference type="Pfam" id="PF00392">
    <property type="entry name" value="GntR"/>
    <property type="match status" value="1"/>
</dbReference>
<evidence type="ECO:0000313" key="5">
    <source>
        <dbReference type="EMBL" id="SAL78971.1"/>
    </source>
</evidence>
<comment type="caution">
    <text evidence="5">The sequence shown here is derived from an EMBL/GenBank/DDBJ whole genome shotgun (WGS) entry which is preliminary data.</text>
</comment>